<accession>A0A2P2P9Z7</accession>
<protein>
    <submittedName>
        <fullName evidence="1">Uncharacterized protein</fullName>
    </submittedName>
</protein>
<dbReference type="EMBL" id="GGEC01071100">
    <property type="protein sequence ID" value="MBX51584.1"/>
    <property type="molecule type" value="Transcribed_RNA"/>
</dbReference>
<name>A0A2P2P9Z7_RHIMU</name>
<evidence type="ECO:0000313" key="1">
    <source>
        <dbReference type="EMBL" id="MBX51584.1"/>
    </source>
</evidence>
<sequence>MKQQNNSKVMEQQFYYTR</sequence>
<organism evidence="1">
    <name type="scientific">Rhizophora mucronata</name>
    <name type="common">Asiatic mangrove</name>
    <dbReference type="NCBI Taxonomy" id="61149"/>
    <lineage>
        <taxon>Eukaryota</taxon>
        <taxon>Viridiplantae</taxon>
        <taxon>Streptophyta</taxon>
        <taxon>Embryophyta</taxon>
        <taxon>Tracheophyta</taxon>
        <taxon>Spermatophyta</taxon>
        <taxon>Magnoliopsida</taxon>
        <taxon>eudicotyledons</taxon>
        <taxon>Gunneridae</taxon>
        <taxon>Pentapetalae</taxon>
        <taxon>rosids</taxon>
        <taxon>fabids</taxon>
        <taxon>Malpighiales</taxon>
        <taxon>Rhizophoraceae</taxon>
        <taxon>Rhizophora</taxon>
    </lineage>
</organism>
<reference evidence="1" key="1">
    <citation type="submission" date="2018-02" db="EMBL/GenBank/DDBJ databases">
        <title>Rhizophora mucronata_Transcriptome.</title>
        <authorList>
            <person name="Meera S.P."/>
            <person name="Sreeshan A."/>
            <person name="Augustine A."/>
        </authorList>
    </citation>
    <scope>NUCLEOTIDE SEQUENCE</scope>
    <source>
        <tissue evidence="1">Leaf</tissue>
    </source>
</reference>
<proteinExistence type="predicted"/>
<dbReference type="AlphaFoldDB" id="A0A2P2P9Z7"/>